<dbReference type="EMBL" id="JAACYA010000001">
    <property type="protein sequence ID" value="MBK3331531.1"/>
    <property type="molecule type" value="Genomic_DNA"/>
</dbReference>
<dbReference type="PROSITE" id="PS00760">
    <property type="entry name" value="SPASE_I_2"/>
    <property type="match status" value="1"/>
</dbReference>
<evidence type="ECO:0000256" key="6">
    <source>
        <dbReference type="ARBA" id="ARBA00022801"/>
    </source>
</evidence>
<organism evidence="10 11">
    <name type="scientific">Persephonella atlantica</name>
    <dbReference type="NCBI Taxonomy" id="2699429"/>
    <lineage>
        <taxon>Bacteria</taxon>
        <taxon>Pseudomonadati</taxon>
        <taxon>Aquificota</taxon>
        <taxon>Aquificia</taxon>
        <taxon>Aquificales</taxon>
        <taxon>Hydrogenothermaceae</taxon>
        <taxon>Persephonella</taxon>
    </lineage>
</organism>
<dbReference type="Pfam" id="PF10502">
    <property type="entry name" value="Peptidase_S26"/>
    <property type="match status" value="1"/>
</dbReference>
<evidence type="ECO:0000313" key="11">
    <source>
        <dbReference type="Proteomes" id="UP000772812"/>
    </source>
</evidence>
<evidence type="ECO:0000256" key="3">
    <source>
        <dbReference type="ARBA" id="ARBA00013208"/>
    </source>
</evidence>
<evidence type="ECO:0000313" key="10">
    <source>
        <dbReference type="EMBL" id="MBK3331531.1"/>
    </source>
</evidence>
<keyword evidence="5 7" id="KW-0645">Protease</keyword>
<evidence type="ECO:0000256" key="4">
    <source>
        <dbReference type="ARBA" id="ARBA00019232"/>
    </source>
</evidence>
<comment type="caution">
    <text evidence="10">The sequence shown here is derived from an EMBL/GenBank/DDBJ whole genome shotgun (WGS) entry which is preliminary data.</text>
</comment>
<name>A0ABS1GF22_9AQUI</name>
<reference evidence="10 11" key="1">
    <citation type="journal article" date="2021" name="Syst. Appl. Microbiol.">
        <title>Persephonella atlantica sp. nov.: How to adapt to physico-chemical gradients in high temperature hydrothermal habitats.</title>
        <authorList>
            <person name="Francois D.X."/>
            <person name="Godfroy A."/>
            <person name="Mathien C."/>
            <person name="Aube J."/>
            <person name="Cathalot C."/>
            <person name="Lesongeur F."/>
            <person name="L'Haridon S."/>
            <person name="Philippon X."/>
            <person name="Roussel E.G."/>
        </authorList>
    </citation>
    <scope>NUCLEOTIDE SEQUENCE [LARGE SCALE GENOMIC DNA]</scope>
    <source>
        <strain evidence="10 11">MO1340</strain>
    </source>
</reference>
<proteinExistence type="inferred from homology"/>
<dbReference type="InterPro" id="IPR019758">
    <property type="entry name" value="Pept_S26A_signal_pept_1_CS"/>
</dbReference>
<dbReference type="InterPro" id="IPR000223">
    <property type="entry name" value="Pept_S26A_signal_pept_1"/>
</dbReference>
<dbReference type="InterPro" id="IPR019533">
    <property type="entry name" value="Peptidase_S26"/>
</dbReference>
<gene>
    <name evidence="10" type="primary">lepB</name>
    <name evidence="10" type="ORF">GWK41_00450</name>
</gene>
<dbReference type="GO" id="GO:0009003">
    <property type="term" value="F:signal peptidase activity"/>
    <property type="evidence" value="ECO:0007669"/>
    <property type="project" value="UniProtKB-EC"/>
</dbReference>
<dbReference type="RefSeq" id="WP_200672950.1">
    <property type="nucleotide sequence ID" value="NZ_JAACYA010000001.1"/>
</dbReference>
<dbReference type="Proteomes" id="UP000772812">
    <property type="component" value="Unassembled WGS sequence"/>
</dbReference>
<dbReference type="SUPFAM" id="SSF51306">
    <property type="entry name" value="LexA/Signal peptidase"/>
    <property type="match status" value="1"/>
</dbReference>
<evidence type="ECO:0000259" key="9">
    <source>
        <dbReference type="Pfam" id="PF10502"/>
    </source>
</evidence>
<keyword evidence="11" id="KW-1185">Reference proteome</keyword>
<sequence>MEKQKKTVTGVIKTILFIVIVVSLIRVFLAQAFNIPSGSMKPTLLVGDFILVNKLVYGDWSIGIPFTGIDFYRYKNRMAKPDRGDIIVFKYPENPKIDFIKRIIGLPGDVVEVKNDIVYINGKPLKRVKAGFFKEKNARAVKYVETIPRKYTGKQHSYTVIEIFDGEGKDFGPVEVPEGYYFVLGDNRDNSRDSRFWGFVPDDYIIGQAFVIYFSIDTQSPGIRFNRIGKVIQ</sequence>
<keyword evidence="6 7" id="KW-0378">Hydrolase</keyword>
<dbReference type="CDD" id="cd06530">
    <property type="entry name" value="S26_SPase_I"/>
    <property type="match status" value="1"/>
</dbReference>
<evidence type="ECO:0000256" key="2">
    <source>
        <dbReference type="ARBA" id="ARBA00009370"/>
    </source>
</evidence>
<keyword evidence="7" id="KW-0472">Membrane</keyword>
<evidence type="ECO:0000256" key="8">
    <source>
        <dbReference type="RuleBase" id="RU362042"/>
    </source>
</evidence>
<dbReference type="PANTHER" id="PTHR43390:SF1">
    <property type="entry name" value="CHLOROPLAST PROCESSING PEPTIDASE"/>
    <property type="match status" value="1"/>
</dbReference>
<dbReference type="InterPro" id="IPR019757">
    <property type="entry name" value="Pept_S26A_signal_pept_1_Lys-AS"/>
</dbReference>
<evidence type="ECO:0000256" key="5">
    <source>
        <dbReference type="ARBA" id="ARBA00022670"/>
    </source>
</evidence>
<keyword evidence="7" id="KW-1133">Transmembrane helix</keyword>
<accession>A0ABS1GF22</accession>
<protein>
    <recommendedName>
        <fullName evidence="4 7">Signal peptidase I</fullName>
        <ecNumber evidence="3 7">3.4.21.89</ecNumber>
    </recommendedName>
</protein>
<feature type="transmembrane region" description="Helical" evidence="7">
    <location>
        <begin position="12"/>
        <end position="35"/>
    </location>
</feature>
<comment type="catalytic activity">
    <reaction evidence="1 7">
        <text>Cleavage of hydrophobic, N-terminal signal or leader sequences from secreted and periplasmic proteins.</text>
        <dbReference type="EC" id="3.4.21.89"/>
    </reaction>
</comment>
<dbReference type="InterPro" id="IPR036286">
    <property type="entry name" value="LexA/Signal_pep-like_sf"/>
</dbReference>
<dbReference type="PROSITE" id="PS00761">
    <property type="entry name" value="SPASE_I_3"/>
    <property type="match status" value="1"/>
</dbReference>
<dbReference type="Gene3D" id="2.10.109.10">
    <property type="entry name" value="Umud Fragment, subunit A"/>
    <property type="match status" value="1"/>
</dbReference>
<dbReference type="InterPro" id="IPR019756">
    <property type="entry name" value="Pept_S26A_signal_pept_1_Ser-AS"/>
</dbReference>
<evidence type="ECO:0000256" key="7">
    <source>
        <dbReference type="RuleBase" id="RU003993"/>
    </source>
</evidence>
<dbReference type="PANTHER" id="PTHR43390">
    <property type="entry name" value="SIGNAL PEPTIDASE I"/>
    <property type="match status" value="1"/>
</dbReference>
<dbReference type="NCBIfam" id="TIGR02227">
    <property type="entry name" value="sigpep_I_bact"/>
    <property type="match status" value="1"/>
</dbReference>
<keyword evidence="7" id="KW-0812">Transmembrane</keyword>
<feature type="transmembrane region" description="Helical" evidence="7">
    <location>
        <begin position="55"/>
        <end position="74"/>
    </location>
</feature>
<comment type="subcellular location">
    <subcellularLocation>
        <location evidence="8">Membrane</location>
        <topology evidence="8">Single-pass type II membrane protein</topology>
    </subcellularLocation>
</comment>
<dbReference type="PROSITE" id="PS00501">
    <property type="entry name" value="SPASE_I_1"/>
    <property type="match status" value="1"/>
</dbReference>
<evidence type="ECO:0000256" key="1">
    <source>
        <dbReference type="ARBA" id="ARBA00000677"/>
    </source>
</evidence>
<comment type="similarity">
    <text evidence="2 8">Belongs to the peptidase S26 family.</text>
</comment>
<dbReference type="PRINTS" id="PR00727">
    <property type="entry name" value="LEADERPTASE"/>
</dbReference>
<feature type="domain" description="Peptidase S26" evidence="9">
    <location>
        <begin position="10"/>
        <end position="214"/>
    </location>
</feature>
<comment type="caution">
    <text evidence="8">Lacks conserved residue(s) required for the propagation of feature annotation.</text>
</comment>
<dbReference type="EC" id="3.4.21.89" evidence="3 7"/>